<feature type="region of interest" description="Disordered" evidence="1">
    <location>
        <begin position="92"/>
        <end position="116"/>
    </location>
</feature>
<name>A0ABW4N7T8_9SPHN</name>
<evidence type="ECO:0000313" key="2">
    <source>
        <dbReference type="EMBL" id="MFD1786007.1"/>
    </source>
</evidence>
<organism evidence="2 3">
    <name type="scientific">Sphingomonas floccifaciens</name>
    <dbReference type="NCBI Taxonomy" id="1844115"/>
    <lineage>
        <taxon>Bacteria</taxon>
        <taxon>Pseudomonadati</taxon>
        <taxon>Pseudomonadota</taxon>
        <taxon>Alphaproteobacteria</taxon>
        <taxon>Sphingomonadales</taxon>
        <taxon>Sphingomonadaceae</taxon>
        <taxon>Sphingomonas</taxon>
    </lineage>
</organism>
<evidence type="ECO:0000256" key="1">
    <source>
        <dbReference type="SAM" id="MobiDB-lite"/>
    </source>
</evidence>
<dbReference type="Proteomes" id="UP001597283">
    <property type="component" value="Unassembled WGS sequence"/>
</dbReference>
<reference evidence="3" key="1">
    <citation type="journal article" date="2019" name="Int. J. Syst. Evol. Microbiol.">
        <title>The Global Catalogue of Microorganisms (GCM) 10K type strain sequencing project: providing services to taxonomists for standard genome sequencing and annotation.</title>
        <authorList>
            <consortium name="The Broad Institute Genomics Platform"/>
            <consortium name="The Broad Institute Genome Sequencing Center for Infectious Disease"/>
            <person name="Wu L."/>
            <person name="Ma J."/>
        </authorList>
    </citation>
    <scope>NUCLEOTIDE SEQUENCE [LARGE SCALE GENOMIC DNA]</scope>
    <source>
        <strain evidence="3">Q85</strain>
    </source>
</reference>
<accession>A0ABW4N7T8</accession>
<keyword evidence="3" id="KW-1185">Reference proteome</keyword>
<dbReference type="RefSeq" id="WP_380937591.1">
    <property type="nucleotide sequence ID" value="NZ_JBHUFC010000001.1"/>
</dbReference>
<comment type="caution">
    <text evidence="2">The sequence shown here is derived from an EMBL/GenBank/DDBJ whole genome shotgun (WGS) entry which is preliminary data.</text>
</comment>
<gene>
    <name evidence="2" type="ORF">ACFSC3_00325</name>
</gene>
<sequence length="160" mass="16381">MSNDFTALSAGSPRAMMDRRIDTAVSAGVLTPQDRAAVAVALDTVDHGLSRDGAGAGGSMKARIDALISAQVNNGTLTTDQGVALESFFGGETTPEISPSQAALPPVASEDKAPPGVKTAREQIASFEAMLDRMRRSLTPADIYGAGSTAGSGLVFNRDA</sequence>
<proteinExistence type="predicted"/>
<evidence type="ECO:0000313" key="3">
    <source>
        <dbReference type="Proteomes" id="UP001597283"/>
    </source>
</evidence>
<protein>
    <submittedName>
        <fullName evidence="2">Uncharacterized protein</fullName>
    </submittedName>
</protein>
<dbReference type="EMBL" id="JBHUFC010000001">
    <property type="protein sequence ID" value="MFD1786007.1"/>
    <property type="molecule type" value="Genomic_DNA"/>
</dbReference>